<dbReference type="GO" id="GO:0016987">
    <property type="term" value="F:sigma factor activity"/>
    <property type="evidence" value="ECO:0007669"/>
    <property type="project" value="UniProtKB-KW"/>
</dbReference>
<evidence type="ECO:0000256" key="1">
    <source>
        <dbReference type="ARBA" id="ARBA00010641"/>
    </source>
</evidence>
<dbReference type="Gene3D" id="1.10.10.10">
    <property type="entry name" value="Winged helix-like DNA-binding domain superfamily/Winged helix DNA-binding domain"/>
    <property type="match status" value="1"/>
</dbReference>
<proteinExistence type="inferred from homology"/>
<gene>
    <name evidence="8" type="ORF">BN488_02510</name>
</gene>
<evidence type="ECO:0000313" key="8">
    <source>
        <dbReference type="EMBL" id="CDA11483.1"/>
    </source>
</evidence>
<dbReference type="InterPro" id="IPR013325">
    <property type="entry name" value="RNA_pol_sigma_r2"/>
</dbReference>
<evidence type="ECO:0000256" key="3">
    <source>
        <dbReference type="ARBA" id="ARBA00023082"/>
    </source>
</evidence>
<dbReference type="Pfam" id="PF04542">
    <property type="entry name" value="Sigma70_r2"/>
    <property type="match status" value="1"/>
</dbReference>
<evidence type="ECO:0000259" key="6">
    <source>
        <dbReference type="Pfam" id="PF04542"/>
    </source>
</evidence>
<dbReference type="InterPro" id="IPR007627">
    <property type="entry name" value="RNA_pol_sigma70_r2"/>
</dbReference>
<reference evidence="8" key="1">
    <citation type="submission" date="2012-11" db="EMBL/GenBank/DDBJ databases">
        <title>Dependencies among metagenomic species, viruses, plasmids and units of genetic variation.</title>
        <authorList>
            <person name="Nielsen H.B."/>
            <person name="Almeida M."/>
            <person name="Juncker A.S."/>
            <person name="Rasmussen S."/>
            <person name="Li J."/>
            <person name="Sunagawa S."/>
            <person name="Plichta D."/>
            <person name="Gautier L."/>
            <person name="Le Chatelier E."/>
            <person name="Peletier E."/>
            <person name="Bonde I."/>
            <person name="Nielsen T."/>
            <person name="Manichanh C."/>
            <person name="Arumugam M."/>
            <person name="Batto J."/>
            <person name="Santos M.B.Q.D."/>
            <person name="Blom N."/>
            <person name="Borruel N."/>
            <person name="Burgdorf K.S."/>
            <person name="Boumezbeur F."/>
            <person name="Casellas F."/>
            <person name="Dore J."/>
            <person name="Guarner F."/>
            <person name="Hansen T."/>
            <person name="Hildebrand F."/>
            <person name="Kaas R.S."/>
            <person name="Kennedy S."/>
            <person name="Kristiansen K."/>
            <person name="Kultima J.R."/>
            <person name="Leonard P."/>
            <person name="Levenez F."/>
            <person name="Lund O."/>
            <person name="Moumen B."/>
            <person name="Le Paslier D."/>
            <person name="Pons N."/>
            <person name="Pedersen O."/>
            <person name="Prifti E."/>
            <person name="Qin J."/>
            <person name="Raes J."/>
            <person name="Tap J."/>
            <person name="Tims S."/>
            <person name="Ussery D.W."/>
            <person name="Yamada T."/>
            <person name="MetaHit consortium"/>
            <person name="Renault P."/>
            <person name="Sicheritz-Ponten T."/>
            <person name="Bork P."/>
            <person name="Wang J."/>
            <person name="Brunak S."/>
            <person name="Ehrlich S.D."/>
        </authorList>
    </citation>
    <scope>NUCLEOTIDE SEQUENCE [LARGE SCALE GENOMIC DNA]</scope>
</reference>
<keyword evidence="5" id="KW-0804">Transcription</keyword>
<evidence type="ECO:0000256" key="2">
    <source>
        <dbReference type="ARBA" id="ARBA00023015"/>
    </source>
</evidence>
<dbReference type="GO" id="GO:0003677">
    <property type="term" value="F:DNA binding"/>
    <property type="evidence" value="ECO:0007669"/>
    <property type="project" value="UniProtKB-KW"/>
</dbReference>
<dbReference type="PANTHER" id="PTHR43133">
    <property type="entry name" value="RNA POLYMERASE ECF-TYPE SIGMA FACTO"/>
    <property type="match status" value="1"/>
</dbReference>
<evidence type="ECO:0000313" key="9">
    <source>
        <dbReference type="Proteomes" id="UP000017980"/>
    </source>
</evidence>
<feature type="domain" description="RNA polymerase sigma-70 region 2" evidence="6">
    <location>
        <begin position="27"/>
        <end position="92"/>
    </location>
</feature>
<dbReference type="NCBIfam" id="TIGR02937">
    <property type="entry name" value="sigma70-ECF"/>
    <property type="match status" value="1"/>
</dbReference>
<evidence type="ECO:0000256" key="5">
    <source>
        <dbReference type="ARBA" id="ARBA00023163"/>
    </source>
</evidence>
<accession>R5X757</accession>
<dbReference type="InterPro" id="IPR039425">
    <property type="entry name" value="RNA_pol_sigma-70-like"/>
</dbReference>
<dbReference type="EMBL" id="CBBD010000055">
    <property type="protein sequence ID" value="CDA11483.1"/>
    <property type="molecule type" value="Genomic_DNA"/>
</dbReference>
<dbReference type="Pfam" id="PF08281">
    <property type="entry name" value="Sigma70_r4_2"/>
    <property type="match status" value="1"/>
</dbReference>
<comment type="caution">
    <text evidence="8">The sequence shown here is derived from an EMBL/GenBank/DDBJ whole genome shotgun (WGS) entry which is preliminary data.</text>
</comment>
<protein>
    <submittedName>
        <fullName evidence="8">Sigma-70 family RNA polymerase sigma factor</fullName>
    </submittedName>
</protein>
<feature type="domain" description="RNA polymerase sigma factor 70 region 4 type 2" evidence="7">
    <location>
        <begin position="129"/>
        <end position="176"/>
    </location>
</feature>
<dbReference type="PANTHER" id="PTHR43133:SF8">
    <property type="entry name" value="RNA POLYMERASE SIGMA FACTOR HI_1459-RELATED"/>
    <property type="match status" value="1"/>
</dbReference>
<dbReference type="GO" id="GO:0006352">
    <property type="term" value="P:DNA-templated transcription initiation"/>
    <property type="evidence" value="ECO:0007669"/>
    <property type="project" value="InterPro"/>
</dbReference>
<evidence type="ECO:0000256" key="4">
    <source>
        <dbReference type="ARBA" id="ARBA00023125"/>
    </source>
</evidence>
<dbReference type="InterPro" id="IPR013324">
    <property type="entry name" value="RNA_pol_sigma_r3/r4-like"/>
</dbReference>
<dbReference type="Gene3D" id="1.10.1740.10">
    <property type="match status" value="1"/>
</dbReference>
<keyword evidence="4" id="KW-0238">DNA-binding</keyword>
<dbReference type="InterPro" id="IPR036388">
    <property type="entry name" value="WH-like_DNA-bd_sf"/>
</dbReference>
<dbReference type="Proteomes" id="UP000017980">
    <property type="component" value="Unassembled WGS sequence"/>
</dbReference>
<organism evidence="8 9">
    <name type="scientific">Intestinibacter bartlettii CAG:1329</name>
    <dbReference type="NCBI Taxonomy" id="1263063"/>
    <lineage>
        <taxon>Bacteria</taxon>
        <taxon>Bacillati</taxon>
        <taxon>Bacillota</taxon>
        <taxon>Clostridia</taxon>
        <taxon>Peptostreptococcales</taxon>
        <taxon>Peptostreptococcaceae</taxon>
        <taxon>Intestinibacter</taxon>
    </lineage>
</organism>
<keyword evidence="3" id="KW-0731">Sigma factor</keyword>
<evidence type="ECO:0000259" key="7">
    <source>
        <dbReference type="Pfam" id="PF08281"/>
    </source>
</evidence>
<comment type="similarity">
    <text evidence="1">Belongs to the sigma-70 factor family. ECF subfamily.</text>
</comment>
<sequence length="190" mass="22332">MEKFKDRKIIKLLKKSPEDGIKMAIDVYGPAVNTICKNILINLNSEDIEEAISDTFFKLWKNIDNFNQEKNKSLKSYIYAIARNTCFDKLKTSNSNTSLFEINENDLGIDVDMEYEYSKLHNKKIIKTTLDNFKEPDRSIFILRYFYFEKVKVIASKLNLSEKKVENILYRSKTKLKEELIKGGIIYEKD</sequence>
<dbReference type="SUPFAM" id="SSF88659">
    <property type="entry name" value="Sigma3 and sigma4 domains of RNA polymerase sigma factors"/>
    <property type="match status" value="1"/>
</dbReference>
<keyword evidence="2" id="KW-0805">Transcription regulation</keyword>
<dbReference type="InterPro" id="IPR014284">
    <property type="entry name" value="RNA_pol_sigma-70_dom"/>
</dbReference>
<name>R5X757_9FIRM</name>
<dbReference type="InterPro" id="IPR013249">
    <property type="entry name" value="RNA_pol_sigma70_r4_t2"/>
</dbReference>
<dbReference type="RefSeq" id="WP_022072569.1">
    <property type="nucleotide sequence ID" value="NZ_HF999329.1"/>
</dbReference>
<dbReference type="AlphaFoldDB" id="R5X757"/>
<dbReference type="SUPFAM" id="SSF88946">
    <property type="entry name" value="Sigma2 domain of RNA polymerase sigma factors"/>
    <property type="match status" value="1"/>
</dbReference>